<organism evidence="1 2">
    <name type="scientific">Enterococcus avium</name>
    <name type="common">Streptococcus avium</name>
    <dbReference type="NCBI Taxonomy" id="33945"/>
    <lineage>
        <taxon>Bacteria</taxon>
        <taxon>Bacillati</taxon>
        <taxon>Bacillota</taxon>
        <taxon>Bacilli</taxon>
        <taxon>Lactobacillales</taxon>
        <taxon>Enterococcaceae</taxon>
        <taxon>Enterococcus</taxon>
    </lineage>
</organism>
<comment type="caution">
    <text evidence="1">The sequence shown here is derived from an EMBL/GenBank/DDBJ whole genome shotgun (WGS) entry which is preliminary data.</text>
</comment>
<evidence type="ECO:0000313" key="2">
    <source>
        <dbReference type="Proteomes" id="UP001260773"/>
    </source>
</evidence>
<accession>A0AAW8RZJ5</accession>
<sequence>MSDEEIRKAAHDVAIIYLEKVDLDHKSAKQVANYYVQAKKDIEKVLREKD</sequence>
<dbReference type="Proteomes" id="UP001260773">
    <property type="component" value="Unassembled WGS sequence"/>
</dbReference>
<reference evidence="1" key="1">
    <citation type="submission" date="2023-03" db="EMBL/GenBank/DDBJ databases">
        <authorList>
            <person name="Shen W."/>
            <person name="Cai J."/>
        </authorList>
    </citation>
    <scope>NUCLEOTIDE SEQUENCE</scope>
    <source>
        <strain evidence="1">P33-2</strain>
    </source>
</reference>
<dbReference type="AlphaFoldDB" id="A0AAW8RZJ5"/>
<name>A0AAW8RZJ5_ENTAV</name>
<gene>
    <name evidence="1" type="ORF">P7D43_14190</name>
</gene>
<proteinExistence type="predicted"/>
<protein>
    <submittedName>
        <fullName evidence="1">Uncharacterized protein</fullName>
    </submittedName>
</protein>
<evidence type="ECO:0000313" key="1">
    <source>
        <dbReference type="EMBL" id="MDT2403519.1"/>
    </source>
</evidence>
<dbReference type="RefSeq" id="WP_164872427.1">
    <property type="nucleotide sequence ID" value="NZ_JAEMPA010000377.1"/>
</dbReference>
<dbReference type="EMBL" id="JARPWH010000054">
    <property type="protein sequence ID" value="MDT2403519.1"/>
    <property type="molecule type" value="Genomic_DNA"/>
</dbReference>